<evidence type="ECO:0000313" key="20">
    <source>
        <dbReference type="Proteomes" id="UP000027073"/>
    </source>
</evidence>
<evidence type="ECO:0000256" key="2">
    <source>
        <dbReference type="ARBA" id="ARBA00004653"/>
    </source>
</evidence>
<evidence type="ECO:0000256" key="13">
    <source>
        <dbReference type="ARBA" id="ARBA00023136"/>
    </source>
</evidence>
<feature type="transmembrane region" description="Helical" evidence="17">
    <location>
        <begin position="301"/>
        <end position="321"/>
    </location>
</feature>
<dbReference type="InterPro" id="IPR015943">
    <property type="entry name" value="WD40/YVTN_repeat-like_dom_sf"/>
</dbReference>
<evidence type="ECO:0000256" key="15">
    <source>
        <dbReference type="ARBA" id="ARBA00023221"/>
    </source>
</evidence>
<dbReference type="Pfam" id="PF12349">
    <property type="entry name" value="Sterol-sensing"/>
    <property type="match status" value="1"/>
</dbReference>
<dbReference type="InterPro" id="IPR030225">
    <property type="entry name" value="SCAP"/>
</dbReference>
<feature type="transmembrane region" description="Helical" evidence="17">
    <location>
        <begin position="634"/>
        <end position="660"/>
    </location>
</feature>
<gene>
    <name evidence="19" type="ORF">PLEOSDRAFT_21793</name>
</gene>
<organism evidence="19 20">
    <name type="scientific">Pleurotus ostreatus (strain PC15)</name>
    <name type="common">Oyster mushroom</name>
    <dbReference type="NCBI Taxonomy" id="1137138"/>
    <lineage>
        <taxon>Eukaryota</taxon>
        <taxon>Fungi</taxon>
        <taxon>Dikarya</taxon>
        <taxon>Basidiomycota</taxon>
        <taxon>Agaricomycotina</taxon>
        <taxon>Agaricomycetes</taxon>
        <taxon>Agaricomycetidae</taxon>
        <taxon>Agaricales</taxon>
        <taxon>Pleurotineae</taxon>
        <taxon>Pleurotaceae</taxon>
        <taxon>Pleurotus</taxon>
    </lineage>
</organism>
<feature type="transmembrane region" description="Helical" evidence="17">
    <location>
        <begin position="333"/>
        <end position="359"/>
    </location>
</feature>
<dbReference type="AlphaFoldDB" id="A0A067P0V7"/>
<keyword evidence="5" id="KW-0853">WD repeat</keyword>
<dbReference type="GO" id="GO:0045540">
    <property type="term" value="P:regulation of cholesterol biosynthetic process"/>
    <property type="evidence" value="ECO:0007669"/>
    <property type="project" value="TreeGrafter"/>
</dbReference>
<dbReference type="PANTHER" id="PTHR46378:SF1">
    <property type="entry name" value="STEROL REGULATORY ELEMENT-BINDING PROTEIN CLEAVAGE-ACTIVATING PROTEIN"/>
    <property type="match status" value="1"/>
</dbReference>
<evidence type="ECO:0000256" key="6">
    <source>
        <dbReference type="ARBA" id="ARBA00022692"/>
    </source>
</evidence>
<evidence type="ECO:0000256" key="16">
    <source>
        <dbReference type="SAM" id="MobiDB-lite"/>
    </source>
</evidence>
<dbReference type="InterPro" id="IPR000731">
    <property type="entry name" value="SSD"/>
</dbReference>
<dbReference type="GO" id="GO:0005789">
    <property type="term" value="C:endoplasmic reticulum membrane"/>
    <property type="evidence" value="ECO:0007669"/>
    <property type="project" value="UniProtKB-SubCell"/>
</dbReference>
<dbReference type="STRING" id="1137138.A0A067P0V7"/>
<dbReference type="Proteomes" id="UP000027073">
    <property type="component" value="Unassembled WGS sequence"/>
</dbReference>
<feature type="transmembrane region" description="Helical" evidence="17">
    <location>
        <begin position="439"/>
        <end position="462"/>
    </location>
</feature>
<reference evidence="20" key="1">
    <citation type="journal article" date="2014" name="Proc. Natl. Acad. Sci. U.S.A.">
        <title>Extensive sampling of basidiomycete genomes demonstrates inadequacy of the white-rot/brown-rot paradigm for wood decay fungi.</title>
        <authorList>
            <person name="Riley R."/>
            <person name="Salamov A.A."/>
            <person name="Brown D.W."/>
            <person name="Nagy L.G."/>
            <person name="Floudas D."/>
            <person name="Held B.W."/>
            <person name="Levasseur A."/>
            <person name="Lombard V."/>
            <person name="Morin E."/>
            <person name="Otillar R."/>
            <person name="Lindquist E.A."/>
            <person name="Sun H."/>
            <person name="LaButti K.M."/>
            <person name="Schmutz J."/>
            <person name="Jabbour D."/>
            <person name="Luo H."/>
            <person name="Baker S.E."/>
            <person name="Pisabarro A.G."/>
            <person name="Walton J.D."/>
            <person name="Blanchette R.A."/>
            <person name="Henrissat B."/>
            <person name="Martin F."/>
            <person name="Cullen D."/>
            <person name="Hibbett D.S."/>
            <person name="Grigoriev I.V."/>
        </authorList>
    </citation>
    <scope>NUCLEOTIDE SEQUENCE [LARGE SCALE GENOMIC DNA]</scope>
    <source>
        <strain evidence="20">PC15</strain>
    </source>
</reference>
<keyword evidence="7" id="KW-0677">Repeat</keyword>
<keyword evidence="13 17" id="KW-0472">Membrane</keyword>
<keyword evidence="11" id="KW-0443">Lipid metabolism</keyword>
<evidence type="ECO:0000256" key="17">
    <source>
        <dbReference type="SAM" id="Phobius"/>
    </source>
</evidence>
<dbReference type="GO" id="GO:0000139">
    <property type="term" value="C:Golgi membrane"/>
    <property type="evidence" value="ECO:0007669"/>
    <property type="project" value="UniProtKB-SubCell"/>
</dbReference>
<evidence type="ECO:0000256" key="4">
    <source>
        <dbReference type="ARBA" id="ARBA00019541"/>
    </source>
</evidence>
<name>A0A067P0V7_PLEO1</name>
<dbReference type="InterPro" id="IPR053958">
    <property type="entry name" value="HMGCR/SNAP/NPC1-like_SSD"/>
</dbReference>
<evidence type="ECO:0000256" key="9">
    <source>
        <dbReference type="ARBA" id="ARBA00022989"/>
    </source>
</evidence>
<accession>A0A067P0V7</accession>
<evidence type="ECO:0000256" key="3">
    <source>
        <dbReference type="ARBA" id="ARBA00007410"/>
    </source>
</evidence>
<evidence type="ECO:0000256" key="8">
    <source>
        <dbReference type="ARBA" id="ARBA00022824"/>
    </source>
</evidence>
<dbReference type="VEuPathDB" id="FungiDB:PLEOSDRAFT_21793"/>
<dbReference type="GO" id="GO:0008202">
    <property type="term" value="P:steroid metabolic process"/>
    <property type="evidence" value="ECO:0007669"/>
    <property type="project" value="UniProtKB-KW"/>
</dbReference>
<evidence type="ECO:0000256" key="10">
    <source>
        <dbReference type="ARBA" id="ARBA00023034"/>
    </source>
</evidence>
<sequence>MFSRALQRIRTIGAVFFHHFGLHCATHQIRIILVSCVVITSLFYPALDLYYSSSSHVPYLSYLSYVPSLSPFTLRTDSRTTTPLASHVTDLDSIWTPHPSLRTQDDAVSRAQCRLGSSIRVERILIQGGTASNENIDSHLNNKILLETFDIEARLGKGLSEQGMNCLKQERGECLVISPLLFWDYDLSSLESEMDIIQALSTSQNVTVSGVLVTPRMILAGRGTLDESTEEDSYDFDFADYLVVTYLFPESDCLGNTEHASWKDLLSAATTDLADITFQDAEPELLALQYQPSHEPTAKTFSIISTFTYLAYAFFFTYVTWSMRRMHRVHSRIGLTFTALVEITVSTITSLSVCALVGFKVTMVPWELLPIVIAFLGAENMFNLVDAVTKTSITLAVKDRIAEGLALAGTSNTLKVVSYNAILGVIAVFSFGAIRQFCVFAIVVLVAHWFLAHTFFLAVLSIDIQRLGLDELLKQGTGSTPATVSSSDERKVVIRRTKWQSLVTHIQNALRGRARTNLSLFLLLAITAALYSATYSSSTPSSVGNAKPRRSQALARNRDAPSQSQTSHSPAHDLWHVLSPNGDQLLHLRIESPAIMTIKPFVSDVGPEPGNGPMRTISTDSVRRTRSRLNTKSLFWFLKIVLLPISATTGALYLLLLYLLKDAELLEAQRHRDEASSNKTTKEAPKSLDGQISFDTLPRGVEGDIDLVAATKDGRLIVCVSVQNEVALWWKPRASTGVGEMETDHEDEWLYSTIDTGDLLLRAKATSGFSGSRPQVAIVTVAVTADASLFALGTSVGVIGVWEVGWSTDGTTVNTQPLSHLSLSQGTPAVVKTTFVHSALSPGRNTPLPSLLVVYSDHQVDEWRLGSSSQPLPIRPKSDGLLLKSMFTHVYPDDRILVIFCMDQGRVELAEVGTSYPLLPTSVVLNLGDTSDQIVVAHASRVELGGSSRLVLGIATSSGSISLWDATLGTCISTFDDLYGSINNLKISPVNPERCELCTEVAPESFSVTFSVGQVVQFFRIYLPGDANHRCSCSRTRSVSAWDNTLLGRRSRSSSVSSLPGSLVGNSGLKSNGGSPLASRARLATSYEAAPFPVSGHGIHSRRASEKDRDSSRRLSDILTVPIPFDNFDSQGTGDSVSPCTTPPAFSWHGATLVRAFADIMCERGGWDVLDGRIAGIRRRARLGNVSTNTSLTPSFTGLSAATLERWEVWVLDPSHSNMRSSPLVALATPIKSPDSPRSPGQAPRLPFTRVSPFISIRSYGLAGFGNTLGLLDFSSFRC</sequence>
<evidence type="ECO:0000256" key="1">
    <source>
        <dbReference type="ARBA" id="ARBA00004477"/>
    </source>
</evidence>
<feature type="transmembrane region" description="Helical" evidence="17">
    <location>
        <begin position="416"/>
        <end position="434"/>
    </location>
</feature>
<dbReference type="EMBL" id="KL198004">
    <property type="protein sequence ID" value="KDQ33958.1"/>
    <property type="molecule type" value="Genomic_DNA"/>
</dbReference>
<keyword evidence="9 17" id="KW-1133">Transmembrane helix</keyword>
<evidence type="ECO:0000256" key="14">
    <source>
        <dbReference type="ARBA" id="ARBA00023180"/>
    </source>
</evidence>
<feature type="region of interest" description="Disordered" evidence="16">
    <location>
        <begin position="536"/>
        <end position="573"/>
    </location>
</feature>
<dbReference type="GO" id="GO:0032936">
    <property type="term" value="C:SREBP-SCAP complex"/>
    <property type="evidence" value="ECO:0007669"/>
    <property type="project" value="TreeGrafter"/>
</dbReference>
<dbReference type="Gene3D" id="2.130.10.10">
    <property type="entry name" value="YVTN repeat-like/Quinoprotein amine dehydrogenase"/>
    <property type="match status" value="1"/>
</dbReference>
<keyword evidence="10" id="KW-0333">Golgi apparatus</keyword>
<dbReference type="GO" id="GO:0032933">
    <property type="term" value="P:SREBP signaling pathway"/>
    <property type="evidence" value="ECO:0007669"/>
    <property type="project" value="InterPro"/>
</dbReference>
<dbReference type="OrthoDB" id="6510177at2759"/>
<evidence type="ECO:0000256" key="7">
    <source>
        <dbReference type="ARBA" id="ARBA00022737"/>
    </source>
</evidence>
<evidence type="ECO:0000259" key="18">
    <source>
        <dbReference type="PROSITE" id="PS50156"/>
    </source>
</evidence>
<dbReference type="SUPFAM" id="SSF50978">
    <property type="entry name" value="WD40 repeat-like"/>
    <property type="match status" value="1"/>
</dbReference>
<dbReference type="PANTHER" id="PTHR46378">
    <property type="entry name" value="STEROL REGULATORY ELEMENT-BINDING PROTEIN CLEAVAGE-ACTIVATING PROTEIN"/>
    <property type="match status" value="1"/>
</dbReference>
<keyword evidence="15" id="KW-0753">Steroid metabolism</keyword>
<keyword evidence="8" id="KW-0256">Endoplasmic reticulum</keyword>
<evidence type="ECO:0000256" key="5">
    <source>
        <dbReference type="ARBA" id="ARBA00022574"/>
    </source>
</evidence>
<keyword evidence="14" id="KW-0325">Glycoprotein</keyword>
<keyword evidence="6 17" id="KW-0812">Transmembrane</keyword>
<dbReference type="InParanoid" id="A0A067P0V7"/>
<evidence type="ECO:0000256" key="11">
    <source>
        <dbReference type="ARBA" id="ARBA00023098"/>
    </source>
</evidence>
<keyword evidence="12" id="KW-0446">Lipid-binding</keyword>
<dbReference type="GO" id="GO:0032934">
    <property type="term" value="F:sterol binding"/>
    <property type="evidence" value="ECO:0007669"/>
    <property type="project" value="InterPro"/>
</dbReference>
<feature type="compositionally biased region" description="Polar residues" evidence="16">
    <location>
        <begin position="560"/>
        <end position="569"/>
    </location>
</feature>
<dbReference type="InterPro" id="IPR036322">
    <property type="entry name" value="WD40_repeat_dom_sf"/>
</dbReference>
<dbReference type="HOGENOM" id="CLU_003290_0_0_1"/>
<feature type="domain" description="SSD" evidence="18">
    <location>
        <begin position="310"/>
        <end position="462"/>
    </location>
</feature>
<comment type="similarity">
    <text evidence="3">Belongs to the WD repeat SCAP family.</text>
</comment>
<proteinExistence type="inferred from homology"/>
<evidence type="ECO:0000313" key="19">
    <source>
        <dbReference type="EMBL" id="KDQ33958.1"/>
    </source>
</evidence>
<comment type="subcellular location">
    <subcellularLocation>
        <location evidence="1">Endoplasmic reticulum membrane</location>
        <topology evidence="1">Multi-pass membrane protein</topology>
    </subcellularLocation>
    <subcellularLocation>
        <location evidence="2">Golgi apparatus membrane</location>
        <topology evidence="2">Multi-pass membrane protein</topology>
    </subcellularLocation>
</comment>
<dbReference type="PROSITE" id="PS50156">
    <property type="entry name" value="SSD"/>
    <property type="match status" value="1"/>
</dbReference>
<evidence type="ECO:0000256" key="12">
    <source>
        <dbReference type="ARBA" id="ARBA00023121"/>
    </source>
</evidence>
<protein>
    <recommendedName>
        <fullName evidence="4">Sterol regulatory element-binding protein cleavage-activating protein</fullName>
    </recommendedName>
</protein>